<evidence type="ECO:0000256" key="1">
    <source>
        <dbReference type="ARBA" id="ARBA00004651"/>
    </source>
</evidence>
<feature type="transmembrane region" description="Helical" evidence="7">
    <location>
        <begin position="105"/>
        <end position="127"/>
    </location>
</feature>
<dbReference type="EMBL" id="JBEOQB010000001">
    <property type="protein sequence ID" value="MEZ0450722.1"/>
    <property type="molecule type" value="Genomic_DNA"/>
</dbReference>
<proteinExistence type="inferred from homology"/>
<feature type="transmembrane region" description="Helical" evidence="7">
    <location>
        <begin position="194"/>
        <end position="211"/>
    </location>
</feature>
<sequence length="374" mass="43361">MGKDYHGSLMAELQSKTIDALRFPLIVGVVFIHTDFSDIILDGQKQIDFGNFPVFSSIFFLFSKLIFEVCVPLFFFISGFLFFYKTEGFSRETYVQKLKNRVRSLLVPYIFWNFVVILFFFLAQTFLPEGMLSGRNKLIIDYSLSDWLWSFWDTSHINPHLEKTLPINSPFWFIRDLIVVVLCTPLLYWLLKKWGLYVVLAFGLLWVLYPYFYRPGLSTASFFFFTAGAYFSIHKINFVEMMKPLFFRLLPVYLLLAVAAFYLLGSIWWSYLYCAEVLLGLVLAVALTAGGIEKGKWQPNNFLTSGAFFIFAYHRLPLVFVIKFLFKLVRPQSDILLLVLYLAAPGLIIVLGLVGYSFLKQWMPRFMAAVGGDR</sequence>
<dbReference type="PANTHER" id="PTHR40074:SF2">
    <property type="entry name" value="O-ACETYLTRANSFERASE WECH"/>
    <property type="match status" value="1"/>
</dbReference>
<reference evidence="9 10" key="1">
    <citation type="submission" date="2024-06" db="EMBL/GenBank/DDBJ databases">
        <title>Soil Sphingobacterium thalpophilum.</title>
        <authorList>
            <person name="Yang J."/>
            <person name="Li J."/>
        </authorList>
    </citation>
    <scope>NUCLEOTIDE SEQUENCE [LARGE SCALE GENOMIC DNA]</scope>
    <source>
        <strain evidence="9 10">22g91tb</strain>
    </source>
</reference>
<keyword evidence="6 7" id="KW-0472">Membrane</keyword>
<keyword evidence="4 7" id="KW-0812">Transmembrane</keyword>
<protein>
    <submittedName>
        <fullName evidence="9">Acyltransferase</fullName>
        <ecNumber evidence="9">2.3.1.-</ecNumber>
    </submittedName>
</protein>
<feature type="transmembrane region" description="Helical" evidence="7">
    <location>
        <begin position="217"/>
        <end position="233"/>
    </location>
</feature>
<dbReference type="PANTHER" id="PTHR40074">
    <property type="entry name" value="O-ACETYLTRANSFERASE WECH"/>
    <property type="match status" value="1"/>
</dbReference>
<keyword evidence="5 7" id="KW-1133">Transmembrane helix</keyword>
<evidence type="ECO:0000313" key="10">
    <source>
        <dbReference type="Proteomes" id="UP001566204"/>
    </source>
</evidence>
<dbReference type="RefSeq" id="WP_370481397.1">
    <property type="nucleotide sequence ID" value="NZ_JBEOQA010000001.1"/>
</dbReference>
<feature type="transmembrane region" description="Helical" evidence="7">
    <location>
        <begin position="302"/>
        <end position="326"/>
    </location>
</feature>
<accession>A0ABV4H9M3</accession>
<evidence type="ECO:0000256" key="2">
    <source>
        <dbReference type="ARBA" id="ARBA00007400"/>
    </source>
</evidence>
<comment type="caution">
    <text evidence="9">The sequence shown here is derived from an EMBL/GenBank/DDBJ whole genome shotgun (WGS) entry which is preliminary data.</text>
</comment>
<keyword evidence="9" id="KW-0808">Transferase</keyword>
<dbReference type="GO" id="GO:0016746">
    <property type="term" value="F:acyltransferase activity"/>
    <property type="evidence" value="ECO:0007669"/>
    <property type="project" value="UniProtKB-KW"/>
</dbReference>
<gene>
    <name evidence="9" type="ORF">ABTW24_03850</name>
</gene>
<organism evidence="9 10">
    <name type="scientific">Sphingobacterium thalpophilum</name>
    <dbReference type="NCBI Taxonomy" id="259"/>
    <lineage>
        <taxon>Bacteria</taxon>
        <taxon>Pseudomonadati</taxon>
        <taxon>Bacteroidota</taxon>
        <taxon>Sphingobacteriia</taxon>
        <taxon>Sphingobacteriales</taxon>
        <taxon>Sphingobacteriaceae</taxon>
        <taxon>Sphingobacterium</taxon>
    </lineage>
</organism>
<comment type="subcellular location">
    <subcellularLocation>
        <location evidence="1">Cell membrane</location>
        <topology evidence="1">Multi-pass membrane protein</topology>
    </subcellularLocation>
</comment>
<evidence type="ECO:0000256" key="4">
    <source>
        <dbReference type="ARBA" id="ARBA00022692"/>
    </source>
</evidence>
<feature type="transmembrane region" description="Helical" evidence="7">
    <location>
        <begin position="245"/>
        <end position="264"/>
    </location>
</feature>
<dbReference type="EC" id="2.3.1.-" evidence="9"/>
<name>A0ABV4H9M3_9SPHI</name>
<feature type="transmembrane region" description="Helical" evidence="7">
    <location>
        <begin position="171"/>
        <end position="189"/>
    </location>
</feature>
<feature type="domain" description="Acyltransferase 3" evidence="8">
    <location>
        <begin position="18"/>
        <end position="344"/>
    </location>
</feature>
<dbReference type="InterPro" id="IPR002656">
    <property type="entry name" value="Acyl_transf_3_dom"/>
</dbReference>
<keyword evidence="3" id="KW-1003">Cell membrane</keyword>
<comment type="similarity">
    <text evidence="2">Belongs to the acyltransferase 3 family.</text>
</comment>
<feature type="transmembrane region" description="Helical" evidence="7">
    <location>
        <begin position="61"/>
        <end position="84"/>
    </location>
</feature>
<evidence type="ECO:0000256" key="6">
    <source>
        <dbReference type="ARBA" id="ARBA00023136"/>
    </source>
</evidence>
<dbReference type="Proteomes" id="UP001566204">
    <property type="component" value="Unassembled WGS sequence"/>
</dbReference>
<feature type="transmembrane region" description="Helical" evidence="7">
    <location>
        <begin position="338"/>
        <end position="359"/>
    </location>
</feature>
<evidence type="ECO:0000259" key="8">
    <source>
        <dbReference type="Pfam" id="PF01757"/>
    </source>
</evidence>
<evidence type="ECO:0000256" key="5">
    <source>
        <dbReference type="ARBA" id="ARBA00022989"/>
    </source>
</evidence>
<evidence type="ECO:0000256" key="3">
    <source>
        <dbReference type="ARBA" id="ARBA00022475"/>
    </source>
</evidence>
<keyword evidence="10" id="KW-1185">Reference proteome</keyword>
<keyword evidence="9" id="KW-0012">Acyltransferase</keyword>
<dbReference type="Pfam" id="PF01757">
    <property type="entry name" value="Acyl_transf_3"/>
    <property type="match status" value="1"/>
</dbReference>
<evidence type="ECO:0000313" key="9">
    <source>
        <dbReference type="EMBL" id="MEZ0450722.1"/>
    </source>
</evidence>
<feature type="transmembrane region" description="Helical" evidence="7">
    <location>
        <begin position="270"/>
        <end position="290"/>
    </location>
</feature>
<evidence type="ECO:0000256" key="7">
    <source>
        <dbReference type="SAM" id="Phobius"/>
    </source>
</evidence>